<feature type="binding site" evidence="3">
    <location>
        <position position="206"/>
    </location>
    <ligand>
        <name>substrate</name>
    </ligand>
</feature>
<evidence type="ECO:0000313" key="5">
    <source>
        <dbReference type="EMBL" id="GLQ24116.1"/>
    </source>
</evidence>
<dbReference type="SUPFAM" id="SSF54506">
    <property type="entry name" value="Diaminopimelate epimerase-like"/>
    <property type="match status" value="2"/>
</dbReference>
<proteinExistence type="inferred from homology"/>
<dbReference type="PANTHER" id="PTHR31689">
    <property type="entry name" value="DIAMINOPIMELATE EPIMERASE, CHLOROPLASTIC"/>
    <property type="match status" value="1"/>
</dbReference>
<reference evidence="5" key="2">
    <citation type="submission" date="2023-01" db="EMBL/GenBank/DDBJ databases">
        <title>Draft genome sequence of Algimonas ampicilliniresistens strain NBRC 108219.</title>
        <authorList>
            <person name="Sun Q."/>
            <person name="Mori K."/>
        </authorList>
    </citation>
    <scope>NUCLEOTIDE SEQUENCE</scope>
    <source>
        <strain evidence="5">NBRC 108219</strain>
    </source>
</reference>
<feature type="binding site" evidence="3">
    <location>
        <position position="173"/>
    </location>
    <ligand>
        <name>substrate</name>
    </ligand>
</feature>
<reference evidence="5" key="1">
    <citation type="journal article" date="2014" name="Int. J. Syst. Evol. Microbiol.">
        <title>Complete genome of a new Firmicutes species belonging to the dominant human colonic microbiota ('Ruminococcus bicirculans') reveals two chromosomes and a selective capacity to utilize plant glucans.</title>
        <authorList>
            <consortium name="NISC Comparative Sequencing Program"/>
            <person name="Wegmann U."/>
            <person name="Louis P."/>
            <person name="Goesmann A."/>
            <person name="Henrissat B."/>
            <person name="Duncan S.H."/>
            <person name="Flint H.J."/>
        </authorList>
    </citation>
    <scope>NUCLEOTIDE SEQUENCE</scope>
    <source>
        <strain evidence="5">NBRC 108219</strain>
    </source>
</reference>
<feature type="active site" description="Proton acceptor" evidence="3">
    <location>
        <position position="233"/>
    </location>
</feature>
<keyword evidence="3" id="KW-0028">Amino-acid biosynthesis</keyword>
<gene>
    <name evidence="3 5" type="primary">dapF</name>
    <name evidence="5" type="ORF">GCM10007853_19900</name>
</gene>
<feature type="binding site" evidence="3">
    <location>
        <begin position="234"/>
        <end position="235"/>
    </location>
    <ligand>
        <name>substrate</name>
    </ligand>
</feature>
<dbReference type="Gene3D" id="3.10.310.10">
    <property type="entry name" value="Diaminopimelate Epimerase, Chain A, domain 1"/>
    <property type="match status" value="2"/>
</dbReference>
<keyword evidence="3" id="KW-0457">Lysine biosynthesis</keyword>
<dbReference type="RefSeq" id="WP_284390223.1">
    <property type="nucleotide sequence ID" value="NZ_BSNK01000002.1"/>
</dbReference>
<evidence type="ECO:0000313" key="6">
    <source>
        <dbReference type="Proteomes" id="UP001161391"/>
    </source>
</evidence>
<feature type="binding site" evidence="3">
    <location>
        <position position="78"/>
    </location>
    <ligand>
        <name>substrate</name>
    </ligand>
</feature>
<evidence type="ECO:0000256" key="4">
    <source>
        <dbReference type="NCBIfam" id="TIGR00652"/>
    </source>
</evidence>
<comment type="caution">
    <text evidence="5">The sequence shown here is derived from an EMBL/GenBank/DDBJ whole genome shotgun (WGS) entry which is preliminary data.</text>
</comment>
<feature type="binding site" evidence="3">
    <location>
        <begin position="224"/>
        <end position="225"/>
    </location>
    <ligand>
        <name>substrate</name>
    </ligand>
</feature>
<keyword evidence="2 3" id="KW-0413">Isomerase</keyword>
<protein>
    <recommendedName>
        <fullName evidence="3 4">Diaminopimelate epimerase</fullName>
        <shortName evidence="3">DAP epimerase</shortName>
        <ecNumber evidence="3 4">5.1.1.7</ecNumber>
    </recommendedName>
    <alternativeName>
        <fullName evidence="3">PLP-independent amino acid racemase</fullName>
    </alternativeName>
</protein>
<dbReference type="EMBL" id="BSNK01000002">
    <property type="protein sequence ID" value="GLQ24116.1"/>
    <property type="molecule type" value="Genomic_DNA"/>
</dbReference>
<dbReference type="NCBIfam" id="TIGR00652">
    <property type="entry name" value="DapF"/>
    <property type="match status" value="1"/>
</dbReference>
<dbReference type="HAMAP" id="MF_00197">
    <property type="entry name" value="DAP_epimerase"/>
    <property type="match status" value="1"/>
</dbReference>
<feature type="active site" description="Proton donor" evidence="3">
    <location>
        <position position="87"/>
    </location>
</feature>
<evidence type="ECO:0000256" key="1">
    <source>
        <dbReference type="ARBA" id="ARBA00010219"/>
    </source>
</evidence>
<organism evidence="5 6">
    <name type="scientific">Algimonas ampicilliniresistens</name>
    <dbReference type="NCBI Taxonomy" id="1298735"/>
    <lineage>
        <taxon>Bacteria</taxon>
        <taxon>Pseudomonadati</taxon>
        <taxon>Pseudomonadota</taxon>
        <taxon>Alphaproteobacteria</taxon>
        <taxon>Maricaulales</taxon>
        <taxon>Robiginitomaculaceae</taxon>
        <taxon>Algimonas</taxon>
    </lineage>
</organism>
<feature type="binding site" evidence="3">
    <location>
        <position position="58"/>
    </location>
    <ligand>
        <name>substrate</name>
    </ligand>
</feature>
<dbReference type="PANTHER" id="PTHR31689:SF0">
    <property type="entry name" value="DIAMINOPIMELATE EPIMERASE"/>
    <property type="match status" value="1"/>
</dbReference>
<feature type="binding site" evidence="3">
    <location>
        <begin position="88"/>
        <end position="89"/>
    </location>
    <ligand>
        <name>substrate</name>
    </ligand>
</feature>
<comment type="function">
    <text evidence="3">Catalyzes the stereoinversion of LL-2,6-diaminopimelate (L,L-DAP) to meso-diaminopimelate (meso-DAP), a precursor of L-lysine and an essential component of the bacterial peptidoglycan.</text>
</comment>
<evidence type="ECO:0000256" key="2">
    <source>
        <dbReference type="ARBA" id="ARBA00023235"/>
    </source>
</evidence>
<name>A0ABQ5V993_9PROT</name>
<dbReference type="EC" id="5.1.1.7" evidence="3 4"/>
<evidence type="ECO:0000256" key="3">
    <source>
        <dbReference type="HAMAP-Rule" id="MF_00197"/>
    </source>
</evidence>
<feature type="binding site" evidence="3">
    <location>
        <position position="20"/>
    </location>
    <ligand>
        <name>substrate</name>
    </ligand>
</feature>
<dbReference type="Proteomes" id="UP001161391">
    <property type="component" value="Unassembled WGS sequence"/>
</dbReference>
<dbReference type="Pfam" id="PF01678">
    <property type="entry name" value="DAP_epimerase"/>
    <property type="match status" value="2"/>
</dbReference>
<comment type="similarity">
    <text evidence="1 3">Belongs to the diaminopimelate epimerase family.</text>
</comment>
<comment type="subcellular location">
    <subcellularLocation>
        <location evidence="3">Cytoplasm</location>
    </subcellularLocation>
</comment>
<sequence>MPSLLYMGSMDFLIMNGAGNRFAVFDARKALDFALSDEQVKAICAPGSAAMGPLGADQLLVLRPPKSPEADIFMEIRNQSGSEVDACGNATRCVAWLVMEETGEAAATVQTNAALLAATRTGPLSIAVDMGEPRLDWSQIPLKEPMHTHHVDVKLGPIDNPVLSNPGAVSMGNPHVVFFVEDFETVKPHLAGPMVEFHPLFPEQTNVGFARIDGPKNIRLKVWERDAGLTQACGTGACAAVVAAHRQKRADRDVQVDVDGGTLHIHWRESDNHVILSGPVELEGRGTL</sequence>
<feature type="site" description="Could be important to modulate the pK values of the two catalytic cysteine residues" evidence="3">
    <location>
        <position position="175"/>
    </location>
</feature>
<comment type="subunit">
    <text evidence="3">Homodimer.</text>
</comment>
<keyword evidence="6" id="KW-1185">Reference proteome</keyword>
<feature type="site" description="Could be important to modulate the pK values of the two catalytic cysteine residues" evidence="3">
    <location>
        <position position="224"/>
    </location>
</feature>
<keyword evidence="3" id="KW-0963">Cytoplasm</keyword>
<comment type="catalytic activity">
    <reaction evidence="3">
        <text>(2S,6S)-2,6-diaminopimelate = meso-2,6-diaminopimelate</text>
        <dbReference type="Rhea" id="RHEA:15393"/>
        <dbReference type="ChEBI" id="CHEBI:57609"/>
        <dbReference type="ChEBI" id="CHEBI:57791"/>
        <dbReference type="EC" id="5.1.1.7"/>
    </reaction>
</comment>
<comment type="pathway">
    <text evidence="3">Amino-acid biosynthesis; L-lysine biosynthesis via DAP pathway; DL-2,6-diaminopimelate from LL-2,6-diaminopimelate: step 1/1.</text>
</comment>
<dbReference type="InterPro" id="IPR001653">
    <property type="entry name" value="DAP_epimerase_DapF"/>
</dbReference>
<accession>A0ABQ5V993</accession>